<gene>
    <name evidence="1" type="ORF">TBC1_11674</name>
</gene>
<accession>A0A0S7C1J0</accession>
<proteinExistence type="predicted"/>
<reference evidence="1" key="1">
    <citation type="journal article" date="2015" name="Genome Announc.">
        <title>Draft Genome Sequence of Bacteroidales Strain TBC1, a Novel Isolate from a Methanogenic Wastewater Treatment System.</title>
        <authorList>
            <person name="Tourlousse D.M."/>
            <person name="Matsuura N."/>
            <person name="Sun L."/>
            <person name="Toyonaga M."/>
            <person name="Kuroda K."/>
            <person name="Ohashi A."/>
            <person name="Cruz R."/>
            <person name="Yamaguchi T."/>
            <person name="Sekiguchi Y."/>
        </authorList>
    </citation>
    <scope>NUCLEOTIDE SEQUENCE [LARGE SCALE GENOMIC DNA]</scope>
    <source>
        <strain evidence="1">TBC1</strain>
    </source>
</reference>
<dbReference type="AlphaFoldDB" id="A0A0S7C1J0"/>
<dbReference type="Proteomes" id="UP000053091">
    <property type="component" value="Unassembled WGS sequence"/>
</dbReference>
<organism evidence="1">
    <name type="scientific">Lentimicrobium saccharophilum</name>
    <dbReference type="NCBI Taxonomy" id="1678841"/>
    <lineage>
        <taxon>Bacteria</taxon>
        <taxon>Pseudomonadati</taxon>
        <taxon>Bacteroidota</taxon>
        <taxon>Bacteroidia</taxon>
        <taxon>Bacteroidales</taxon>
        <taxon>Lentimicrobiaceae</taxon>
        <taxon>Lentimicrobium</taxon>
    </lineage>
</organism>
<sequence length="273" mass="29460">MKFRFIIILSGLLLMQGAELIAGGENRPAGSRSAALGTASVALNDIWSAFNNQAGLARLSDASAAVYYENRFLLKELGYKAGAFALPVKAGTIGLSFGHFGYSAYNESKIGLAFAKAFGKHIAFGLQLDYNMARLAESYGNRNFITFEAGVLANITPQLAIGAHIYNPVSAKLSEYNDERAPVIFRLGAAYEITPKFLLTAETEKDINHEANFKAGIEYKLIPMLHLRGGISTNPASNAFGVGIFAGDFVIDISTSYHYVLGFSPQASIAYKF</sequence>
<protein>
    <recommendedName>
        <fullName evidence="3">PorV/PorQ family protein</fullName>
    </recommendedName>
</protein>
<dbReference type="OrthoDB" id="9758448at2"/>
<dbReference type="EMBL" id="DF968182">
    <property type="protein sequence ID" value="GAP42543.1"/>
    <property type="molecule type" value="Genomic_DNA"/>
</dbReference>
<evidence type="ECO:0000313" key="2">
    <source>
        <dbReference type="Proteomes" id="UP000053091"/>
    </source>
</evidence>
<keyword evidence="2" id="KW-1185">Reference proteome</keyword>
<dbReference type="Gene3D" id="2.40.160.60">
    <property type="entry name" value="Outer membrane protein transport protein (OMPP1/FadL/TodX)"/>
    <property type="match status" value="1"/>
</dbReference>
<name>A0A0S7C1J0_9BACT</name>
<evidence type="ECO:0000313" key="1">
    <source>
        <dbReference type="EMBL" id="GAP42543.1"/>
    </source>
</evidence>
<dbReference type="STRING" id="1678841.TBC1_11674"/>
<evidence type="ECO:0008006" key="3">
    <source>
        <dbReference type="Google" id="ProtNLM"/>
    </source>
</evidence>
<dbReference type="RefSeq" id="WP_062038494.1">
    <property type="nucleotide sequence ID" value="NZ_DF968182.1"/>
</dbReference>